<keyword evidence="2 4" id="KW-0143">Chaperone</keyword>
<evidence type="ECO:0000313" key="7">
    <source>
        <dbReference type="Proteomes" id="UP000295110"/>
    </source>
</evidence>
<dbReference type="Gene3D" id="1.20.1280.20">
    <property type="entry name" value="HscB, C-terminal domain"/>
    <property type="match status" value="1"/>
</dbReference>
<dbReference type="GO" id="GO:1990230">
    <property type="term" value="C:iron-sulfur cluster transfer complex"/>
    <property type="evidence" value="ECO:0007669"/>
    <property type="project" value="TreeGrafter"/>
</dbReference>
<dbReference type="InterPro" id="IPR001623">
    <property type="entry name" value="DnaJ_domain"/>
</dbReference>
<evidence type="ECO:0000256" key="2">
    <source>
        <dbReference type="ARBA" id="ARBA00023186"/>
    </source>
</evidence>
<dbReference type="HAMAP" id="MF_00682">
    <property type="entry name" value="HscB"/>
    <property type="match status" value="1"/>
</dbReference>
<feature type="domain" description="J" evidence="5">
    <location>
        <begin position="6"/>
        <end position="78"/>
    </location>
</feature>
<evidence type="ECO:0000256" key="1">
    <source>
        <dbReference type="ARBA" id="ARBA00010476"/>
    </source>
</evidence>
<dbReference type="Pfam" id="PF07743">
    <property type="entry name" value="HSCB_C"/>
    <property type="match status" value="1"/>
</dbReference>
<evidence type="ECO:0000256" key="4">
    <source>
        <dbReference type="HAMAP-Rule" id="MF_00682"/>
    </source>
</evidence>
<dbReference type="InterPro" id="IPR036386">
    <property type="entry name" value="HscB_C_sf"/>
</dbReference>
<dbReference type="AlphaFoldDB" id="A0A4R3VEM0"/>
<sequence length="181" mass="20138">MRLTDNDFQLFGLPQTQAQARADIDARWKALQAEVHPDRFAAEGAAAQRVAMQWAMRVNEAYQRLKDPLKRAAYLCELRGAPVQAENNTRMPAAFLMQQMEWREALDDASSESALEALDDDAAQAETAALAQAQCLLDDNNDAPAAAAQVRALMFIQRFRSDIDQRLATQEDIAGQTARTK</sequence>
<evidence type="ECO:0000256" key="3">
    <source>
        <dbReference type="ARBA" id="ARBA00025596"/>
    </source>
</evidence>
<evidence type="ECO:0000259" key="5">
    <source>
        <dbReference type="PROSITE" id="PS50076"/>
    </source>
</evidence>
<dbReference type="GO" id="GO:0044571">
    <property type="term" value="P:[2Fe-2S] cluster assembly"/>
    <property type="evidence" value="ECO:0007669"/>
    <property type="project" value="InterPro"/>
</dbReference>
<dbReference type="Proteomes" id="UP000295110">
    <property type="component" value="Unassembled WGS sequence"/>
</dbReference>
<comment type="similarity">
    <text evidence="1 4">Belongs to the HscB family.</text>
</comment>
<organism evidence="6 7">
    <name type="scientific">Roseateles saccharophilus</name>
    <name type="common">Pseudomonas saccharophila</name>
    <dbReference type="NCBI Taxonomy" id="304"/>
    <lineage>
        <taxon>Bacteria</taxon>
        <taxon>Pseudomonadati</taxon>
        <taxon>Pseudomonadota</taxon>
        <taxon>Betaproteobacteria</taxon>
        <taxon>Burkholderiales</taxon>
        <taxon>Sphaerotilaceae</taxon>
        <taxon>Roseateles</taxon>
    </lineage>
</organism>
<protein>
    <recommendedName>
        <fullName evidence="4">Co-chaperone protein HscB homolog</fullName>
    </recommendedName>
</protein>
<dbReference type="PANTHER" id="PTHR14021">
    <property type="entry name" value="IRON-SULFUR CLUSTER CO-CHAPERONE PROTEIN HSCB"/>
    <property type="match status" value="1"/>
</dbReference>
<dbReference type="GO" id="GO:0006457">
    <property type="term" value="P:protein folding"/>
    <property type="evidence" value="ECO:0007669"/>
    <property type="project" value="UniProtKB-UniRule"/>
</dbReference>
<dbReference type="EMBL" id="SMBU01000004">
    <property type="protein sequence ID" value="TCV02403.1"/>
    <property type="molecule type" value="Genomic_DNA"/>
</dbReference>
<dbReference type="InterPro" id="IPR036869">
    <property type="entry name" value="J_dom_sf"/>
</dbReference>
<reference evidence="6 7" key="1">
    <citation type="submission" date="2019-03" db="EMBL/GenBank/DDBJ databases">
        <title>Genomic Encyclopedia of Type Strains, Phase IV (KMG-IV): sequencing the most valuable type-strain genomes for metagenomic binning, comparative biology and taxonomic classification.</title>
        <authorList>
            <person name="Goeker M."/>
        </authorList>
    </citation>
    <scope>NUCLEOTIDE SEQUENCE [LARGE SCALE GENOMIC DNA]</scope>
    <source>
        <strain evidence="6 7">DSM 654</strain>
    </source>
</reference>
<keyword evidence="7" id="KW-1185">Reference proteome</keyword>
<dbReference type="SUPFAM" id="SSF46565">
    <property type="entry name" value="Chaperone J-domain"/>
    <property type="match status" value="1"/>
</dbReference>
<comment type="caution">
    <text evidence="6">The sequence shown here is derived from an EMBL/GenBank/DDBJ whole genome shotgun (WGS) entry which is preliminary data.</text>
</comment>
<dbReference type="SUPFAM" id="SSF47144">
    <property type="entry name" value="HSC20 (HSCB), C-terminal oligomerisation domain"/>
    <property type="match status" value="1"/>
</dbReference>
<evidence type="ECO:0000313" key="6">
    <source>
        <dbReference type="EMBL" id="TCV02403.1"/>
    </source>
</evidence>
<dbReference type="InterPro" id="IPR009073">
    <property type="entry name" value="HscB_oligo_C"/>
</dbReference>
<dbReference type="GO" id="GO:0001671">
    <property type="term" value="F:ATPase activator activity"/>
    <property type="evidence" value="ECO:0007669"/>
    <property type="project" value="InterPro"/>
</dbReference>
<gene>
    <name evidence="4" type="primary">hscB</name>
    <name evidence="6" type="ORF">EV671_1004177</name>
</gene>
<dbReference type="RefSeq" id="WP_132570278.1">
    <property type="nucleotide sequence ID" value="NZ_CBCSGL010000001.1"/>
</dbReference>
<comment type="function">
    <text evidence="3 4">Co-chaperone involved in the maturation of iron-sulfur cluster-containing proteins. Seems to help targeting proteins to be folded toward HscA.</text>
</comment>
<comment type="subunit">
    <text evidence="4">Interacts with HscA and stimulates its ATPase activity.</text>
</comment>
<dbReference type="InterPro" id="IPR004640">
    <property type="entry name" value="HscB"/>
</dbReference>
<dbReference type="PANTHER" id="PTHR14021:SF15">
    <property type="entry name" value="IRON-SULFUR CLUSTER CO-CHAPERONE PROTEIN HSCB"/>
    <property type="match status" value="1"/>
</dbReference>
<dbReference type="SMART" id="SM00271">
    <property type="entry name" value="DnaJ"/>
    <property type="match status" value="1"/>
</dbReference>
<proteinExistence type="inferred from homology"/>
<dbReference type="PROSITE" id="PS50076">
    <property type="entry name" value="DNAJ_2"/>
    <property type="match status" value="1"/>
</dbReference>
<accession>A0A4R3VEM0</accession>
<dbReference type="Gene3D" id="1.10.287.110">
    <property type="entry name" value="DnaJ domain"/>
    <property type="match status" value="1"/>
</dbReference>
<dbReference type="CDD" id="cd06257">
    <property type="entry name" value="DnaJ"/>
    <property type="match status" value="1"/>
</dbReference>
<dbReference type="OrthoDB" id="287587at2"/>
<dbReference type="GO" id="GO:0051259">
    <property type="term" value="P:protein complex oligomerization"/>
    <property type="evidence" value="ECO:0007669"/>
    <property type="project" value="InterPro"/>
</dbReference>
<dbReference type="GO" id="GO:0051087">
    <property type="term" value="F:protein-folding chaperone binding"/>
    <property type="evidence" value="ECO:0007669"/>
    <property type="project" value="InterPro"/>
</dbReference>
<name>A0A4R3VEM0_ROSSA</name>
<dbReference type="NCBIfam" id="TIGR00714">
    <property type="entry name" value="hscB"/>
    <property type="match status" value="1"/>
</dbReference>